<dbReference type="AlphaFoldDB" id="A0AA38Z114"/>
<reference evidence="1 2" key="1">
    <citation type="journal article" date="2023" name="BMC Biotechnol.">
        <title>Vitis rotundifolia cv Carlos genome sequencing.</title>
        <authorList>
            <person name="Huff M."/>
            <person name="Hulse-Kemp A."/>
            <person name="Scheffler B."/>
            <person name="Youngblood R."/>
            <person name="Simpson S."/>
            <person name="Babiker E."/>
            <person name="Staton M."/>
        </authorList>
    </citation>
    <scope>NUCLEOTIDE SEQUENCE [LARGE SCALE GENOMIC DNA]</scope>
    <source>
        <tissue evidence="1">Leaf</tissue>
    </source>
</reference>
<evidence type="ECO:0000313" key="2">
    <source>
        <dbReference type="Proteomes" id="UP001168098"/>
    </source>
</evidence>
<evidence type="ECO:0000313" key="1">
    <source>
        <dbReference type="EMBL" id="KAJ9680300.1"/>
    </source>
</evidence>
<proteinExistence type="predicted"/>
<keyword evidence="2" id="KW-1185">Reference proteome</keyword>
<accession>A0AA38Z114</accession>
<dbReference type="Proteomes" id="UP001168098">
    <property type="component" value="Unassembled WGS sequence"/>
</dbReference>
<name>A0AA38Z114_VITRO</name>
<protein>
    <recommendedName>
        <fullName evidence="3">EF-hand domain-containing protein</fullName>
    </recommendedName>
</protein>
<sequence length="219" mass="24384">MQLWSPVSFSNKDFSSKLKLGSSPAASDVNLLLPSTHSSNEDASRARALVHTWSNGELRLAIGNDGITSYGHCQTPILGLCILVAFFLFESASTLPTSPSPLKEHEMRLFLVHIFGLTDLSVREGWSWAGSWGMHWQICMHSVESVRLLILHQFAFPGTQILWTLYEQCYQLITFGKILKDDTTLDAADIGNSGTIDYGEFLAAIEHLNKIVKEMIQRA</sequence>
<gene>
    <name evidence="1" type="ORF">PVL29_019578</name>
</gene>
<organism evidence="1 2">
    <name type="scientific">Vitis rotundifolia</name>
    <name type="common">Muscadine grape</name>
    <dbReference type="NCBI Taxonomy" id="103349"/>
    <lineage>
        <taxon>Eukaryota</taxon>
        <taxon>Viridiplantae</taxon>
        <taxon>Streptophyta</taxon>
        <taxon>Embryophyta</taxon>
        <taxon>Tracheophyta</taxon>
        <taxon>Spermatophyta</taxon>
        <taxon>Magnoliopsida</taxon>
        <taxon>eudicotyledons</taxon>
        <taxon>Gunneridae</taxon>
        <taxon>Pentapetalae</taxon>
        <taxon>rosids</taxon>
        <taxon>Vitales</taxon>
        <taxon>Vitaceae</taxon>
        <taxon>Viteae</taxon>
        <taxon>Vitis</taxon>
    </lineage>
</organism>
<evidence type="ECO:0008006" key="3">
    <source>
        <dbReference type="Google" id="ProtNLM"/>
    </source>
</evidence>
<dbReference type="EMBL" id="JARBHA010000015">
    <property type="protein sequence ID" value="KAJ9680300.1"/>
    <property type="molecule type" value="Genomic_DNA"/>
</dbReference>
<comment type="caution">
    <text evidence="1">The sequence shown here is derived from an EMBL/GenBank/DDBJ whole genome shotgun (WGS) entry which is preliminary data.</text>
</comment>